<dbReference type="OrthoDB" id="5975154at2759"/>
<dbReference type="EMBL" id="HF583755">
    <property type="protein sequence ID" value="CCQ43252.1"/>
    <property type="molecule type" value="Genomic_DNA"/>
</dbReference>
<keyword evidence="1" id="KW-0812">Transmembrane</keyword>
<name>L8ECB0_HUMAN</name>
<feature type="transmembrane region" description="Helical" evidence="1">
    <location>
        <begin position="17"/>
        <end position="38"/>
    </location>
</feature>
<gene>
    <name evidence="2" type="primary">CHRNA6</name>
</gene>
<reference evidence="2" key="1">
    <citation type="journal article" date="2013" name="PLoS ONE">
        <title>Direct detection of alternative open reading frames translation products in human significantly expands the proteome.</title>
        <authorList>
            <person name="Vanderperre B."/>
            <person name="Lucier J.-F."/>
            <person name="Motard J."/>
            <person name="Tremblay G."/>
            <person name="Vanderperre S."/>
            <person name="Wisztorski M."/>
            <person name="Salzet M."/>
            <person name="Boisvert F.-M."/>
            <person name="Roucou X."/>
        </authorList>
    </citation>
    <scope>NUCLEOTIDE SEQUENCE</scope>
</reference>
<evidence type="ECO:0000313" key="2">
    <source>
        <dbReference type="EMBL" id="CCQ43252.1"/>
    </source>
</evidence>
<proteinExistence type="predicted"/>
<sequence>MIINCAGIQWNMMALRLFAFLQIRFGSPTLFSITMLLVTSK</sequence>
<accession>L8ECB0</accession>
<protein>
    <submittedName>
        <fullName evidence="2">Alternative protein CHRNA6</fullName>
    </submittedName>
</protein>
<keyword evidence="1" id="KW-1133">Transmembrane helix</keyword>
<dbReference type="AlphaFoldDB" id="L8ECB0"/>
<organism evidence="2">
    <name type="scientific">Homo sapiens</name>
    <name type="common">Human</name>
    <dbReference type="NCBI Taxonomy" id="9606"/>
    <lineage>
        <taxon>Eukaryota</taxon>
        <taxon>Metazoa</taxon>
        <taxon>Chordata</taxon>
        <taxon>Craniata</taxon>
        <taxon>Vertebrata</taxon>
        <taxon>Euteleostomi</taxon>
        <taxon>Mammalia</taxon>
        <taxon>Eutheria</taxon>
        <taxon>Euarchontoglires</taxon>
        <taxon>Primates</taxon>
        <taxon>Haplorrhini</taxon>
        <taxon>Catarrhini</taxon>
        <taxon>Hominidae</taxon>
        <taxon>Homo</taxon>
    </lineage>
</organism>
<dbReference type="ChiTaRS" id="CHRNA6">
    <property type="organism name" value="human"/>
</dbReference>
<evidence type="ECO:0000256" key="1">
    <source>
        <dbReference type="SAM" id="Phobius"/>
    </source>
</evidence>
<keyword evidence="1" id="KW-0472">Membrane</keyword>